<gene>
    <name evidence="1" type="ORF">PILCRDRAFT_811938</name>
</gene>
<dbReference type="InParanoid" id="A0A0C3G1Q6"/>
<dbReference type="Proteomes" id="UP000054166">
    <property type="component" value="Unassembled WGS sequence"/>
</dbReference>
<dbReference type="EMBL" id="KN832973">
    <property type="protein sequence ID" value="KIM90215.1"/>
    <property type="molecule type" value="Genomic_DNA"/>
</dbReference>
<name>A0A0C3G1Q6_PILCF</name>
<accession>A0A0C3G1Q6</accession>
<keyword evidence="2" id="KW-1185">Reference proteome</keyword>
<proteinExistence type="predicted"/>
<dbReference type="HOGENOM" id="CLU_2688650_0_0_1"/>
<sequence length="74" mass="8280">MRAPSNETAGILRCQLITKSTLTRIMHTKHAIAHSSRRSQRSSQAGIQYVCMYSTCATIVPARAKWKPELNALH</sequence>
<reference evidence="2" key="2">
    <citation type="submission" date="2015-01" db="EMBL/GenBank/DDBJ databases">
        <title>Evolutionary Origins and Diversification of the Mycorrhizal Mutualists.</title>
        <authorList>
            <consortium name="DOE Joint Genome Institute"/>
            <consortium name="Mycorrhizal Genomics Consortium"/>
            <person name="Kohler A."/>
            <person name="Kuo A."/>
            <person name="Nagy L.G."/>
            <person name="Floudas D."/>
            <person name="Copeland A."/>
            <person name="Barry K.W."/>
            <person name="Cichocki N."/>
            <person name="Veneault-Fourrey C."/>
            <person name="LaButti K."/>
            <person name="Lindquist E.A."/>
            <person name="Lipzen A."/>
            <person name="Lundell T."/>
            <person name="Morin E."/>
            <person name="Murat C."/>
            <person name="Riley R."/>
            <person name="Ohm R."/>
            <person name="Sun H."/>
            <person name="Tunlid A."/>
            <person name="Henrissat B."/>
            <person name="Grigoriev I.V."/>
            <person name="Hibbett D.S."/>
            <person name="Martin F."/>
        </authorList>
    </citation>
    <scope>NUCLEOTIDE SEQUENCE [LARGE SCALE GENOMIC DNA]</scope>
    <source>
        <strain evidence="2">F 1598</strain>
    </source>
</reference>
<reference evidence="1 2" key="1">
    <citation type="submission" date="2014-04" db="EMBL/GenBank/DDBJ databases">
        <authorList>
            <consortium name="DOE Joint Genome Institute"/>
            <person name="Kuo A."/>
            <person name="Tarkka M."/>
            <person name="Buscot F."/>
            <person name="Kohler A."/>
            <person name="Nagy L.G."/>
            <person name="Floudas D."/>
            <person name="Copeland A."/>
            <person name="Barry K.W."/>
            <person name="Cichocki N."/>
            <person name="Veneault-Fourrey C."/>
            <person name="LaButti K."/>
            <person name="Lindquist E.A."/>
            <person name="Lipzen A."/>
            <person name="Lundell T."/>
            <person name="Morin E."/>
            <person name="Murat C."/>
            <person name="Sun H."/>
            <person name="Tunlid A."/>
            <person name="Henrissat B."/>
            <person name="Grigoriev I.V."/>
            <person name="Hibbett D.S."/>
            <person name="Martin F."/>
            <person name="Nordberg H.P."/>
            <person name="Cantor M.N."/>
            <person name="Hua S.X."/>
        </authorList>
    </citation>
    <scope>NUCLEOTIDE SEQUENCE [LARGE SCALE GENOMIC DNA]</scope>
    <source>
        <strain evidence="1 2">F 1598</strain>
    </source>
</reference>
<dbReference type="AlphaFoldDB" id="A0A0C3G1Q6"/>
<evidence type="ECO:0000313" key="1">
    <source>
        <dbReference type="EMBL" id="KIM90215.1"/>
    </source>
</evidence>
<evidence type="ECO:0000313" key="2">
    <source>
        <dbReference type="Proteomes" id="UP000054166"/>
    </source>
</evidence>
<organism evidence="1 2">
    <name type="scientific">Piloderma croceum (strain F 1598)</name>
    <dbReference type="NCBI Taxonomy" id="765440"/>
    <lineage>
        <taxon>Eukaryota</taxon>
        <taxon>Fungi</taxon>
        <taxon>Dikarya</taxon>
        <taxon>Basidiomycota</taxon>
        <taxon>Agaricomycotina</taxon>
        <taxon>Agaricomycetes</taxon>
        <taxon>Agaricomycetidae</taxon>
        <taxon>Atheliales</taxon>
        <taxon>Atheliaceae</taxon>
        <taxon>Piloderma</taxon>
    </lineage>
</organism>
<protein>
    <submittedName>
        <fullName evidence="1">Uncharacterized protein</fullName>
    </submittedName>
</protein>